<dbReference type="Pfam" id="PF01575">
    <property type="entry name" value="MaoC_dehydratas"/>
    <property type="match status" value="1"/>
</dbReference>
<keyword evidence="2" id="KW-0614">Plasmid</keyword>
<dbReference type="SUPFAM" id="SSF54637">
    <property type="entry name" value="Thioesterase/thiol ester dehydrase-isomerase"/>
    <property type="match status" value="1"/>
</dbReference>
<dbReference type="EMBL" id="CP041241">
    <property type="protein sequence ID" value="QLL65693.1"/>
    <property type="molecule type" value="Genomic_DNA"/>
</dbReference>
<dbReference type="InterPro" id="IPR036527">
    <property type="entry name" value="SCP2_sterol-bd_dom_sf"/>
</dbReference>
<keyword evidence="3" id="KW-1185">Reference proteome</keyword>
<dbReference type="InterPro" id="IPR052342">
    <property type="entry name" value="MCH/BMMD"/>
</dbReference>
<geneLocation type="plasmid" evidence="3">
    <name>pemeittgr7c</name>
</geneLocation>
<evidence type="ECO:0000313" key="2">
    <source>
        <dbReference type="EMBL" id="QLL65693.1"/>
    </source>
</evidence>
<dbReference type="Gene3D" id="3.10.129.10">
    <property type="entry name" value="Hotdog Thioesterase"/>
    <property type="match status" value="1"/>
</dbReference>
<dbReference type="KEGG" id="emx:FKV68_30880"/>
<protein>
    <recommendedName>
        <fullName evidence="1">MaoC-like domain-containing protein</fullName>
    </recommendedName>
</protein>
<sequence length="299" mass="32687">MVCTERPFRYGGGVIGMSEAPVICSFDDFRIGQTFAGGSRRVTEEDIARFSDLGGDFHPLHRDDSAAQAQGYASKLAHGPLGLSAFFGWFFDLSLARADIVGLLNTDWHYVGPIYAGDTLSFRMIITGCRRTSTGDRGIVTRSVEVLNQSGTVVQKGNSALMYRSEPGRRRLGQELFTSEWAKALAERLNANAAFVSAMATWDGAFGLGNNRDEVAFRIYRGRIIEAGTRPPRGTDFAVHADGATWSRLMTGADGLFMIEAMQGAFSVRGNAYEYLRFTKALSLVVSAMRDFAQEGAEL</sequence>
<dbReference type="InterPro" id="IPR029069">
    <property type="entry name" value="HotDog_dom_sf"/>
</dbReference>
<feature type="domain" description="MaoC-like" evidence="1">
    <location>
        <begin position="31"/>
        <end position="143"/>
    </location>
</feature>
<name>A0A859QGE8_9HYPH</name>
<accession>A0A859QGE8</accession>
<dbReference type="PANTHER" id="PTHR43664:SF1">
    <property type="entry name" value="BETA-METHYLMALYL-COA DEHYDRATASE"/>
    <property type="match status" value="1"/>
</dbReference>
<organism evidence="2 3">
    <name type="scientific">Sinorhizobium mexicanum</name>
    <dbReference type="NCBI Taxonomy" id="375549"/>
    <lineage>
        <taxon>Bacteria</taxon>
        <taxon>Pseudomonadati</taxon>
        <taxon>Pseudomonadota</taxon>
        <taxon>Alphaproteobacteria</taxon>
        <taxon>Hyphomicrobiales</taxon>
        <taxon>Rhizobiaceae</taxon>
        <taxon>Sinorhizobium/Ensifer group</taxon>
        <taxon>Sinorhizobium</taxon>
    </lineage>
</organism>
<gene>
    <name evidence="2" type="ORF">FKV68_30880</name>
</gene>
<dbReference type="Proteomes" id="UP000510721">
    <property type="component" value="Plasmid pEmeITTGR7c"/>
</dbReference>
<dbReference type="Gene3D" id="3.30.1050.10">
    <property type="entry name" value="SCP2 sterol-binding domain"/>
    <property type="match status" value="1"/>
</dbReference>
<evidence type="ECO:0000313" key="3">
    <source>
        <dbReference type="Proteomes" id="UP000510721"/>
    </source>
</evidence>
<evidence type="ECO:0000259" key="1">
    <source>
        <dbReference type="Pfam" id="PF01575"/>
    </source>
</evidence>
<dbReference type="InterPro" id="IPR002539">
    <property type="entry name" value="MaoC-like_dom"/>
</dbReference>
<dbReference type="SUPFAM" id="SSF55718">
    <property type="entry name" value="SCP-like"/>
    <property type="match status" value="1"/>
</dbReference>
<proteinExistence type="predicted"/>
<dbReference type="AlphaFoldDB" id="A0A859QGE8"/>
<dbReference type="PANTHER" id="PTHR43664">
    <property type="entry name" value="MONOAMINE OXIDASE-RELATED"/>
    <property type="match status" value="1"/>
</dbReference>
<reference evidence="2 3" key="1">
    <citation type="submission" date="2019-06" db="EMBL/GenBank/DDBJ databases">
        <title>Complete genome sequence of Ensifer mexicanus ITTG R7 isolated from nodules of Acacia angustissima (Mill.) Kuntze.</title>
        <authorList>
            <person name="Rincon-Rosales R."/>
            <person name="Rogel M.A."/>
            <person name="Guerrero G."/>
            <person name="Rincon-Molina C.I."/>
            <person name="Lopez-Lopez A."/>
            <person name="Martinez-Romero E."/>
        </authorList>
    </citation>
    <scope>NUCLEOTIDE SEQUENCE [LARGE SCALE GENOMIC DNA]</scope>
    <source>
        <strain evidence="2 3">ITTG R7</strain>
        <plasmid evidence="3">pemeittgr7c</plasmid>
    </source>
</reference>